<dbReference type="SUPFAM" id="SSF143422">
    <property type="entry name" value="Transposase IS200-like"/>
    <property type="match status" value="1"/>
</dbReference>
<organism evidence="2 3">
    <name type="scientific">Flavobacterium phragmitis</name>
    <dbReference type="NCBI Taxonomy" id="739143"/>
    <lineage>
        <taxon>Bacteria</taxon>
        <taxon>Pseudomonadati</taxon>
        <taxon>Bacteroidota</taxon>
        <taxon>Flavobacteriia</taxon>
        <taxon>Flavobacteriales</taxon>
        <taxon>Flavobacteriaceae</taxon>
        <taxon>Flavobacterium</taxon>
    </lineage>
</organism>
<accession>A0A1I1ME01</accession>
<evidence type="ECO:0000313" key="2">
    <source>
        <dbReference type="EMBL" id="SFC83624.1"/>
    </source>
</evidence>
<feature type="domain" description="Transposase IS200-like" evidence="1">
    <location>
        <begin position="9"/>
        <end position="146"/>
    </location>
</feature>
<sequence length="200" mass="24259">MDIRNQNLEPDCFYHIYNRGVNGDIVFQNNDNYMFFMVQFRKYLNEVCDLYAYCLMPNHFHFVIKIKSQKELFDFFEEKNKRPIKKGLHAMESLTSKQLSKFISSYTQAYNKVFDRHGTLFESPFKRKKIDSEKYLRNLIIYVHRNPIDIKKDFKTYKFSSYITVLSSLKTNLKRSEVIEYFDNLENFVFCHNNVIDFKF</sequence>
<evidence type="ECO:0000313" key="3">
    <source>
        <dbReference type="Proteomes" id="UP000199672"/>
    </source>
</evidence>
<dbReference type="Proteomes" id="UP000199672">
    <property type="component" value="Unassembled WGS sequence"/>
</dbReference>
<name>A0A1I1ME01_9FLAO</name>
<dbReference type="RefSeq" id="WP_091491364.1">
    <property type="nucleotide sequence ID" value="NZ_FOMH01000002.1"/>
</dbReference>
<evidence type="ECO:0000259" key="1">
    <source>
        <dbReference type="SMART" id="SM01321"/>
    </source>
</evidence>
<dbReference type="GO" id="GO:0004803">
    <property type="term" value="F:transposase activity"/>
    <property type="evidence" value="ECO:0007669"/>
    <property type="project" value="InterPro"/>
</dbReference>
<dbReference type="PANTHER" id="PTHR34322">
    <property type="entry name" value="TRANSPOSASE, Y1_TNP DOMAIN-CONTAINING"/>
    <property type="match status" value="1"/>
</dbReference>
<dbReference type="SMART" id="SM01321">
    <property type="entry name" value="Y1_Tnp"/>
    <property type="match status" value="1"/>
</dbReference>
<keyword evidence="3" id="KW-1185">Reference proteome</keyword>
<dbReference type="InterPro" id="IPR002686">
    <property type="entry name" value="Transposase_17"/>
</dbReference>
<reference evidence="3" key="1">
    <citation type="submission" date="2016-10" db="EMBL/GenBank/DDBJ databases">
        <authorList>
            <person name="Varghese N."/>
            <person name="Submissions S."/>
        </authorList>
    </citation>
    <scope>NUCLEOTIDE SEQUENCE [LARGE SCALE GENOMIC DNA]</scope>
    <source>
        <strain evidence="3">CGMCC 1.10370</strain>
    </source>
</reference>
<dbReference type="Gene3D" id="3.30.70.1290">
    <property type="entry name" value="Transposase IS200-like"/>
    <property type="match status" value="1"/>
</dbReference>
<dbReference type="InterPro" id="IPR036515">
    <property type="entry name" value="Transposase_17_sf"/>
</dbReference>
<gene>
    <name evidence="2" type="ORF">SAMN05216297_102446</name>
</gene>
<dbReference type="GO" id="GO:0003677">
    <property type="term" value="F:DNA binding"/>
    <property type="evidence" value="ECO:0007669"/>
    <property type="project" value="InterPro"/>
</dbReference>
<protein>
    <recommendedName>
        <fullName evidence="1">Transposase IS200-like domain-containing protein</fullName>
    </recommendedName>
</protein>
<dbReference type="OrthoDB" id="9788881at2"/>
<dbReference type="AlphaFoldDB" id="A0A1I1ME01"/>
<dbReference type="EMBL" id="FOMH01000002">
    <property type="protein sequence ID" value="SFC83624.1"/>
    <property type="molecule type" value="Genomic_DNA"/>
</dbReference>
<dbReference type="GO" id="GO:0006313">
    <property type="term" value="P:DNA transposition"/>
    <property type="evidence" value="ECO:0007669"/>
    <property type="project" value="InterPro"/>
</dbReference>
<proteinExistence type="predicted"/>
<dbReference type="STRING" id="739143.SAMN05216297_102446"/>
<dbReference type="PANTHER" id="PTHR34322:SF2">
    <property type="entry name" value="TRANSPOSASE IS200-LIKE DOMAIN-CONTAINING PROTEIN"/>
    <property type="match status" value="1"/>
</dbReference>